<organism evidence="2 3">
    <name type="scientific">Olea europaea subsp. europaea</name>
    <dbReference type="NCBI Taxonomy" id="158383"/>
    <lineage>
        <taxon>Eukaryota</taxon>
        <taxon>Viridiplantae</taxon>
        <taxon>Streptophyta</taxon>
        <taxon>Embryophyta</taxon>
        <taxon>Tracheophyta</taxon>
        <taxon>Spermatophyta</taxon>
        <taxon>Magnoliopsida</taxon>
        <taxon>eudicotyledons</taxon>
        <taxon>Gunneridae</taxon>
        <taxon>Pentapetalae</taxon>
        <taxon>asterids</taxon>
        <taxon>lamiids</taxon>
        <taxon>Lamiales</taxon>
        <taxon>Oleaceae</taxon>
        <taxon>Oleeae</taxon>
        <taxon>Olea</taxon>
    </lineage>
</organism>
<gene>
    <name evidence="2" type="ORF">OLEA9_A114408</name>
</gene>
<reference evidence="2 3" key="1">
    <citation type="submission" date="2019-12" db="EMBL/GenBank/DDBJ databases">
        <authorList>
            <person name="Alioto T."/>
            <person name="Alioto T."/>
            <person name="Gomez Garrido J."/>
        </authorList>
    </citation>
    <scope>NUCLEOTIDE SEQUENCE [LARGE SCALE GENOMIC DNA]</scope>
</reference>
<keyword evidence="3" id="KW-1185">Reference proteome</keyword>
<dbReference type="OrthoDB" id="10396207at2759"/>
<comment type="caution">
    <text evidence="2">The sequence shown here is derived from an EMBL/GenBank/DDBJ whole genome shotgun (WGS) entry which is preliminary data.</text>
</comment>
<name>A0A8S0QCM1_OLEEU</name>
<feature type="compositionally biased region" description="Basic and acidic residues" evidence="1">
    <location>
        <begin position="8"/>
        <end position="22"/>
    </location>
</feature>
<accession>A0A8S0QCM1</accession>
<evidence type="ECO:0000313" key="3">
    <source>
        <dbReference type="Proteomes" id="UP000594638"/>
    </source>
</evidence>
<proteinExistence type="predicted"/>
<dbReference type="AlphaFoldDB" id="A0A8S0QCM1"/>
<dbReference type="Proteomes" id="UP000594638">
    <property type="component" value="Unassembled WGS sequence"/>
</dbReference>
<dbReference type="Gramene" id="OE9A114408T1">
    <property type="protein sequence ID" value="OE9A114408C1"/>
    <property type="gene ID" value="OE9A114408"/>
</dbReference>
<feature type="region of interest" description="Disordered" evidence="1">
    <location>
        <begin position="1"/>
        <end position="24"/>
    </location>
</feature>
<dbReference type="EMBL" id="CACTIH010001822">
    <property type="protein sequence ID" value="CAA2964294.1"/>
    <property type="molecule type" value="Genomic_DNA"/>
</dbReference>
<evidence type="ECO:0000313" key="2">
    <source>
        <dbReference type="EMBL" id="CAA2964294.1"/>
    </source>
</evidence>
<sequence>MNISGRQSGDKRKGKQWRDRGNKKWCSAQDMSTSLEQMVSVGTDLASIARSHSNGEMSIDEYVDELLSSGYMNEGDVLHMFAMWFLCYKDNQNSYCVAKTLILCFKFEKYCFERDNMSRERKG</sequence>
<evidence type="ECO:0000256" key="1">
    <source>
        <dbReference type="SAM" id="MobiDB-lite"/>
    </source>
</evidence>
<protein>
    <submittedName>
        <fullName evidence="2">Uncharacterized protein</fullName>
    </submittedName>
</protein>